<dbReference type="InterPro" id="IPR010998">
    <property type="entry name" value="Integrase_recombinase_N"/>
</dbReference>
<dbReference type="Proteomes" id="UP000217954">
    <property type="component" value="Chromosome"/>
</dbReference>
<sequence>MSRQQLPPQIKKMSVRDRGTGKIVVRYQLTVDAGEDPKTGRRRQVRRRYRTEKEARDALSEIGDQVAKRTFVPRADTTVRQLCEAYVAGKHRIRATSLAKLQYDLEPLLQVHGGMAAQKLTKAHVDRLVVQLRKGGTKTGRGRTRRPWSAASVNKFISTIDQVLGDALRQGIVSRNIAELVDRVEVPHKVMETYNEAEVRALLRAVADNRLQHAWELALSGLRRGEIAGLRWADIDLKAGLLSIANNRVSAGGKTVENEPKSRSSRRVLPIPASLLVTLKAAKTRQAVERLALGKACKSGAYVVSNEIGDPYSPAVLSRYWRDAVKTAGVRHIRLHDARHTCATTMHLQGVPVAVIAAWIGHKDASLTMRLYVHSQDDALKAAAATLDRGVK</sequence>
<feature type="domain" description="Tyr recombinase" evidence="5">
    <location>
        <begin position="189"/>
        <end position="385"/>
    </location>
</feature>
<protein>
    <submittedName>
        <fullName evidence="7">Integrase</fullName>
    </submittedName>
</protein>
<evidence type="ECO:0000256" key="3">
    <source>
        <dbReference type="ARBA" id="ARBA00023172"/>
    </source>
</evidence>
<organism evidence="7 8">
    <name type="scientific">[Mycobacterium] stephanolepidis</name>
    <dbReference type="NCBI Taxonomy" id="1520670"/>
    <lineage>
        <taxon>Bacteria</taxon>
        <taxon>Bacillati</taxon>
        <taxon>Actinomycetota</taxon>
        <taxon>Actinomycetes</taxon>
        <taxon>Mycobacteriales</taxon>
        <taxon>Mycobacteriaceae</taxon>
        <taxon>Mycobacteroides</taxon>
    </lineage>
</organism>
<evidence type="ECO:0000256" key="4">
    <source>
        <dbReference type="PROSITE-ProRule" id="PRU01248"/>
    </source>
</evidence>
<gene>
    <name evidence="7" type="ORF">MSTE_04512</name>
</gene>
<accession>A0A1Z4F3I2</accession>
<dbReference type="KEGG" id="mste:MSTE_04512"/>
<feature type="domain" description="Core-binding (CB)" evidence="6">
    <location>
        <begin position="74"/>
        <end position="168"/>
    </location>
</feature>
<dbReference type="Pfam" id="PF14657">
    <property type="entry name" value="Arm-DNA-bind_4"/>
    <property type="match status" value="1"/>
</dbReference>
<dbReference type="InterPro" id="IPR050090">
    <property type="entry name" value="Tyrosine_recombinase_XerCD"/>
</dbReference>
<dbReference type="Gene3D" id="1.10.150.130">
    <property type="match status" value="1"/>
</dbReference>
<keyword evidence="3" id="KW-0233">DNA recombination</keyword>
<evidence type="ECO:0000256" key="1">
    <source>
        <dbReference type="ARBA" id="ARBA00008857"/>
    </source>
</evidence>
<dbReference type="PANTHER" id="PTHR30349:SF41">
    <property type="entry name" value="INTEGRASE_RECOMBINASE PROTEIN MJ0367-RELATED"/>
    <property type="match status" value="1"/>
</dbReference>
<proteinExistence type="inferred from homology"/>
<keyword evidence="8" id="KW-1185">Reference proteome</keyword>
<evidence type="ECO:0000259" key="6">
    <source>
        <dbReference type="PROSITE" id="PS51900"/>
    </source>
</evidence>
<dbReference type="GO" id="GO:0003677">
    <property type="term" value="F:DNA binding"/>
    <property type="evidence" value="ECO:0007669"/>
    <property type="project" value="UniProtKB-UniRule"/>
</dbReference>
<dbReference type="CDD" id="cd01189">
    <property type="entry name" value="INT_ICEBs1_C_like"/>
    <property type="match status" value="1"/>
</dbReference>
<keyword evidence="2 4" id="KW-0238">DNA-binding</keyword>
<comment type="similarity">
    <text evidence="1">Belongs to the 'phage' integrase family.</text>
</comment>
<evidence type="ECO:0000313" key="7">
    <source>
        <dbReference type="EMBL" id="BAX99805.1"/>
    </source>
</evidence>
<dbReference type="SUPFAM" id="SSF56349">
    <property type="entry name" value="DNA breaking-rejoining enzymes"/>
    <property type="match status" value="1"/>
</dbReference>
<dbReference type="RefSeq" id="WP_096504489.1">
    <property type="nucleotide sequence ID" value="NZ_AP018165.1"/>
</dbReference>
<reference evidence="8" key="1">
    <citation type="journal article" date="2017" name="Genome Announc.">
        <title>Complete Genome Sequence of Mycobacterium stephanolepidis.</title>
        <authorList>
            <person name="Fukano H."/>
            <person name="Yoshida M."/>
            <person name="Katayama Y."/>
            <person name="Omatsu T."/>
            <person name="Mizutani T."/>
            <person name="Kurata O."/>
            <person name="Wada S."/>
            <person name="Hoshino Y."/>
        </authorList>
    </citation>
    <scope>NUCLEOTIDE SEQUENCE [LARGE SCALE GENOMIC DNA]</scope>
    <source>
        <strain evidence="8">NJB0901</strain>
    </source>
</reference>
<dbReference type="PROSITE" id="PS51898">
    <property type="entry name" value="TYR_RECOMBINASE"/>
    <property type="match status" value="1"/>
</dbReference>
<dbReference type="InterPro" id="IPR013762">
    <property type="entry name" value="Integrase-like_cat_sf"/>
</dbReference>
<evidence type="ECO:0000259" key="5">
    <source>
        <dbReference type="PROSITE" id="PS51898"/>
    </source>
</evidence>
<dbReference type="Gene3D" id="1.10.443.10">
    <property type="entry name" value="Intergrase catalytic core"/>
    <property type="match status" value="1"/>
</dbReference>
<dbReference type="AlphaFoldDB" id="A0A1Z4F3I2"/>
<dbReference type="GO" id="GO:0015074">
    <property type="term" value="P:DNA integration"/>
    <property type="evidence" value="ECO:0007669"/>
    <property type="project" value="InterPro"/>
</dbReference>
<dbReference type="InterPro" id="IPR028259">
    <property type="entry name" value="AP2-like_int_N"/>
</dbReference>
<evidence type="ECO:0000256" key="2">
    <source>
        <dbReference type="ARBA" id="ARBA00023125"/>
    </source>
</evidence>
<dbReference type="InterPro" id="IPR044068">
    <property type="entry name" value="CB"/>
</dbReference>
<dbReference type="InterPro" id="IPR002104">
    <property type="entry name" value="Integrase_catalytic"/>
</dbReference>
<dbReference type="PROSITE" id="PS51900">
    <property type="entry name" value="CB"/>
    <property type="match status" value="1"/>
</dbReference>
<evidence type="ECO:0000313" key="8">
    <source>
        <dbReference type="Proteomes" id="UP000217954"/>
    </source>
</evidence>
<name>A0A1Z4F3I2_9MYCO</name>
<dbReference type="InterPro" id="IPR011010">
    <property type="entry name" value="DNA_brk_join_enz"/>
</dbReference>
<dbReference type="PANTHER" id="PTHR30349">
    <property type="entry name" value="PHAGE INTEGRASE-RELATED"/>
    <property type="match status" value="1"/>
</dbReference>
<dbReference type="Pfam" id="PF00589">
    <property type="entry name" value="Phage_integrase"/>
    <property type="match status" value="1"/>
</dbReference>
<reference evidence="7 8" key="2">
    <citation type="journal article" date="2017" name="Int. J. Syst. Evol. Microbiol.">
        <title>Mycobacterium stephanolepidis sp. nov., a rapidly growing species related to Mycobacterium chelonae, isolated from marine teleost fish, Stephanolepis cirrhifer.</title>
        <authorList>
            <person name="Fukano H."/>
            <person name="Wada S."/>
            <person name="Kurata O."/>
            <person name="Katayama K."/>
            <person name="Fujiwara N."/>
            <person name="Hoshino Y."/>
        </authorList>
    </citation>
    <scope>NUCLEOTIDE SEQUENCE [LARGE SCALE GENOMIC DNA]</scope>
    <source>
        <strain evidence="7 8">NJB0901</strain>
    </source>
</reference>
<dbReference type="GO" id="GO:0006310">
    <property type="term" value="P:DNA recombination"/>
    <property type="evidence" value="ECO:0007669"/>
    <property type="project" value="UniProtKB-KW"/>
</dbReference>
<dbReference type="EMBL" id="AP018165">
    <property type="protein sequence ID" value="BAX99805.1"/>
    <property type="molecule type" value="Genomic_DNA"/>
</dbReference>
<dbReference type="OrthoDB" id="4326943at2"/>